<keyword evidence="2 3" id="KW-0949">S-adenosyl-L-methionine</keyword>
<evidence type="ECO:0000256" key="2">
    <source>
        <dbReference type="ARBA" id="ARBA00022691"/>
    </source>
</evidence>
<evidence type="ECO:0000256" key="1">
    <source>
        <dbReference type="ARBA" id="ARBA00022679"/>
    </source>
</evidence>
<dbReference type="SUPFAM" id="SSF53335">
    <property type="entry name" value="S-adenosyl-L-methionine-dependent methyltransferases"/>
    <property type="match status" value="1"/>
</dbReference>
<dbReference type="GO" id="GO:0016743">
    <property type="term" value="F:carboxyl- or carbamoyltransferase activity"/>
    <property type="evidence" value="ECO:0007669"/>
    <property type="project" value="UniProtKB-UniRule"/>
</dbReference>
<dbReference type="Gene3D" id="3.40.50.150">
    <property type="entry name" value="Vaccinia Virus protein VP39"/>
    <property type="match status" value="1"/>
</dbReference>
<feature type="binding site" evidence="3 4">
    <location>
        <position position="137"/>
    </location>
    <ligand>
        <name>S-adenosyl-L-methionine</name>
        <dbReference type="ChEBI" id="CHEBI:59789"/>
    </ligand>
</feature>
<feature type="binding site" evidence="3 4">
    <location>
        <begin position="64"/>
        <end position="66"/>
    </location>
    <ligand>
        <name>S-adenosyl-L-methionine</name>
        <dbReference type="ChEBI" id="CHEBI:59789"/>
    </ligand>
</feature>
<dbReference type="GO" id="GO:0008168">
    <property type="term" value="F:methyltransferase activity"/>
    <property type="evidence" value="ECO:0007669"/>
    <property type="project" value="UniProtKB-KW"/>
</dbReference>
<feature type="binding site" evidence="3">
    <location>
        <position position="204"/>
    </location>
    <ligand>
        <name>S-adenosyl-L-methionine</name>
        <dbReference type="ChEBI" id="CHEBI:59789"/>
    </ligand>
</feature>
<dbReference type="InterPro" id="IPR041698">
    <property type="entry name" value="Methyltransf_25"/>
</dbReference>
<reference evidence="6 7" key="1">
    <citation type="submission" date="2018-06" db="EMBL/GenBank/DDBJ databases">
        <authorList>
            <consortium name="Pathogen Informatics"/>
            <person name="Doyle S."/>
        </authorList>
    </citation>
    <scope>NUCLEOTIDE SEQUENCE [LARGE SCALE GENOMIC DNA]</scope>
    <source>
        <strain evidence="6 7">NCTC13102</strain>
    </source>
</reference>
<dbReference type="PANTHER" id="PTHR43861">
    <property type="entry name" value="TRANS-ACONITATE 2-METHYLTRANSFERASE-RELATED"/>
    <property type="match status" value="1"/>
</dbReference>
<keyword evidence="6" id="KW-0489">Methyltransferase</keyword>
<dbReference type="GO" id="GO:0002098">
    <property type="term" value="P:tRNA wobble uridine modification"/>
    <property type="evidence" value="ECO:0007669"/>
    <property type="project" value="InterPro"/>
</dbReference>
<comment type="catalytic activity">
    <reaction evidence="3">
        <text>prephenate + S-adenosyl-L-methionine = carboxy-S-adenosyl-L-methionine + 3-phenylpyruvate + H2O</text>
        <dbReference type="Rhea" id="RHEA:51692"/>
        <dbReference type="ChEBI" id="CHEBI:15377"/>
        <dbReference type="ChEBI" id="CHEBI:18005"/>
        <dbReference type="ChEBI" id="CHEBI:29934"/>
        <dbReference type="ChEBI" id="CHEBI:59789"/>
        <dbReference type="ChEBI" id="CHEBI:134278"/>
    </reaction>
</comment>
<dbReference type="PIRSF" id="PIRSF006325">
    <property type="entry name" value="MeTrfase_bac"/>
    <property type="match status" value="1"/>
</dbReference>
<accession>A0A2X3DJQ5</accession>
<comment type="function">
    <text evidence="3">Catalyzes the conversion of S-adenosyl-L-methionine (SAM) to carboxy-S-adenosyl-L-methionine (Cx-SAM).</text>
</comment>
<keyword evidence="1 3" id="KW-0808">Transferase</keyword>
<dbReference type="PANTHER" id="PTHR43861:SF2">
    <property type="entry name" value="CARBOXY-S-ADENOSYL-L-METHIONINE SYNTHASE"/>
    <property type="match status" value="1"/>
</dbReference>
<evidence type="ECO:0000256" key="4">
    <source>
        <dbReference type="PIRSR" id="PIRSR006325-1"/>
    </source>
</evidence>
<dbReference type="HAMAP" id="MF_01589">
    <property type="entry name" value="Cx_SAM_synthase"/>
    <property type="match status" value="1"/>
</dbReference>
<gene>
    <name evidence="3 6" type="primary">cmoA</name>
    <name evidence="6" type="ORF">NCTC13102_01944</name>
</gene>
<evidence type="ECO:0000313" key="6">
    <source>
        <dbReference type="EMBL" id="SQB99619.1"/>
    </source>
</evidence>
<comment type="caution">
    <text evidence="3">Lacks conserved residue(s) required for the propagation of feature annotation.</text>
</comment>
<dbReference type="InterPro" id="IPR029063">
    <property type="entry name" value="SAM-dependent_MTases_sf"/>
</dbReference>
<dbReference type="InterPro" id="IPR005271">
    <property type="entry name" value="CmoA"/>
</dbReference>
<name>A0A2X3DJQ5_9HELI</name>
<comment type="similarity">
    <text evidence="3">Belongs to the class I-like SAM-binding methyltransferase superfamily. Cx-SAM synthase family.</text>
</comment>
<proteinExistence type="inferred from homology"/>
<dbReference type="GO" id="GO:1904047">
    <property type="term" value="F:S-adenosyl-L-methionine binding"/>
    <property type="evidence" value="ECO:0007669"/>
    <property type="project" value="UniProtKB-UniRule"/>
</dbReference>
<protein>
    <recommendedName>
        <fullName evidence="3">Carboxy-S-adenosyl-L-methionine synthase</fullName>
        <shortName evidence="3">Cx-SAM synthase</shortName>
        <ecNumber evidence="3">2.1.3.-</ecNumber>
    </recommendedName>
</protein>
<feature type="binding site" evidence="3 4">
    <location>
        <position position="40"/>
    </location>
    <ligand>
        <name>S-adenosyl-L-methionine</name>
        <dbReference type="ChEBI" id="CHEBI:59789"/>
    </ligand>
</feature>
<dbReference type="CDD" id="cd02440">
    <property type="entry name" value="AdoMet_MTases"/>
    <property type="match status" value="1"/>
</dbReference>
<dbReference type="Proteomes" id="UP000250166">
    <property type="component" value="Unassembled WGS sequence"/>
</dbReference>
<evidence type="ECO:0000313" key="7">
    <source>
        <dbReference type="Proteomes" id="UP000250166"/>
    </source>
</evidence>
<dbReference type="AlphaFoldDB" id="A0A2X3DJQ5"/>
<organism evidence="6 7">
    <name type="scientific">Helicobacter fennelliae</name>
    <dbReference type="NCBI Taxonomy" id="215"/>
    <lineage>
        <taxon>Bacteria</taxon>
        <taxon>Pseudomonadati</taxon>
        <taxon>Campylobacterota</taxon>
        <taxon>Epsilonproteobacteria</taxon>
        <taxon>Campylobacterales</taxon>
        <taxon>Helicobacteraceae</taxon>
        <taxon>Helicobacter</taxon>
    </lineage>
</organism>
<dbReference type="GO" id="GO:0032259">
    <property type="term" value="P:methylation"/>
    <property type="evidence" value="ECO:0007669"/>
    <property type="project" value="UniProtKB-KW"/>
</dbReference>
<dbReference type="Pfam" id="PF13649">
    <property type="entry name" value="Methyltransf_25"/>
    <property type="match status" value="1"/>
</dbReference>
<sequence length="247" mass="28430">MAQHNSKDTLFTAPTHKQFEFDERVASVFDDMLTRSIPFYRENLKLCVDFLALNAPCGRIYDLGCSTGNMLFELYERLKDSHRDSYKNSYTLIGIDSSSAMIENAKLKAQAYNADITFINADCMEVEFLDSRAFIANYTMQFIRPINRLHLIKKLYNALEFGGVLLMSEKMSSTDSVFDKQMIEYYHAYKAKNGYTQSEITRKREALENVLVPYSLEENLALLKDAGFKGIEVLFKWVNFGTLIAKK</sequence>
<evidence type="ECO:0000259" key="5">
    <source>
        <dbReference type="Pfam" id="PF13649"/>
    </source>
</evidence>
<evidence type="ECO:0000256" key="3">
    <source>
        <dbReference type="HAMAP-Rule" id="MF_01589"/>
    </source>
</evidence>
<dbReference type="EMBL" id="UAWL01000006">
    <property type="protein sequence ID" value="SQB99619.1"/>
    <property type="molecule type" value="Genomic_DNA"/>
</dbReference>
<dbReference type="RefSeq" id="WP_023949224.1">
    <property type="nucleotide sequence ID" value="NZ_JAERIV010000014.1"/>
</dbReference>
<dbReference type="EC" id="2.1.3.-" evidence="3"/>
<feature type="domain" description="Methyltransferase" evidence="5">
    <location>
        <begin position="60"/>
        <end position="163"/>
    </location>
</feature>
<dbReference type="NCBIfam" id="TIGR00740">
    <property type="entry name" value="carboxy-S-adenosyl-L-methionine synthase CmoA"/>
    <property type="match status" value="1"/>
</dbReference>